<dbReference type="EMBL" id="JBHRYB010000001">
    <property type="protein sequence ID" value="MFC3679082.1"/>
    <property type="molecule type" value="Genomic_DNA"/>
</dbReference>
<reference evidence="4" key="1">
    <citation type="journal article" date="2019" name="Int. J. Syst. Evol. Microbiol.">
        <title>The Global Catalogue of Microorganisms (GCM) 10K type strain sequencing project: providing services to taxonomists for standard genome sequencing and annotation.</title>
        <authorList>
            <consortium name="The Broad Institute Genomics Platform"/>
            <consortium name="The Broad Institute Genome Sequencing Center for Infectious Disease"/>
            <person name="Wu L."/>
            <person name="Ma J."/>
        </authorList>
    </citation>
    <scope>NUCLEOTIDE SEQUENCE [LARGE SCALE GENOMIC DNA]</scope>
    <source>
        <strain evidence="4">KCTC 42424</strain>
    </source>
</reference>
<keyword evidence="2" id="KW-0175">Coiled coil</keyword>
<evidence type="ECO:0000313" key="4">
    <source>
        <dbReference type="Proteomes" id="UP001595722"/>
    </source>
</evidence>
<dbReference type="PANTHER" id="PTHR31088">
    <property type="entry name" value="MEMBRANE-ASSOCIATED PROTEIN VIPP1, CHLOROPLASTIC"/>
    <property type="match status" value="1"/>
</dbReference>
<name>A0ABV7VPP8_9GAMM</name>
<accession>A0ABV7VPP8</accession>
<proteinExistence type="inferred from homology"/>
<dbReference type="PANTHER" id="PTHR31088:SF9">
    <property type="entry name" value="PHAGE SHOCK PROTEIN A"/>
    <property type="match status" value="1"/>
</dbReference>
<dbReference type="InterPro" id="IPR007157">
    <property type="entry name" value="PspA_VIPP1"/>
</dbReference>
<sequence>MNIWVKMMSALRGGVTEAGEAIVDSQALRILDQEVRDAATELTQSKNSLAEIMARQKVAENKCQALQQQIEEHEGYALKALEKGDEGLAHDVAGKIAELESQLAVEQEAGNGYAASAARLKTAIAQTERNIKRLKQQVDTVKATENVQRAQAAVAERHSGSHSRLHTAMESLERIKEKQALRDAQMEAATEMAEQTTDASLQEKLEQAGIAVGGHSADDILARIKSKKN</sequence>
<gene>
    <name evidence="3" type="ORF">ACFOMG_03020</name>
</gene>
<dbReference type="Pfam" id="PF04012">
    <property type="entry name" value="PspA_IM30"/>
    <property type="match status" value="1"/>
</dbReference>
<keyword evidence="4" id="KW-1185">Reference proteome</keyword>
<comment type="similarity">
    <text evidence="1">Belongs to the PspA/Vipp/IM30 family.</text>
</comment>
<feature type="coiled-coil region" evidence="2">
    <location>
        <begin position="117"/>
        <end position="144"/>
    </location>
</feature>
<evidence type="ECO:0000313" key="3">
    <source>
        <dbReference type="EMBL" id="MFC3679082.1"/>
    </source>
</evidence>
<dbReference type="RefSeq" id="WP_376864725.1">
    <property type="nucleotide sequence ID" value="NZ_JBHRYB010000001.1"/>
</dbReference>
<evidence type="ECO:0000256" key="1">
    <source>
        <dbReference type="ARBA" id="ARBA00043985"/>
    </source>
</evidence>
<organism evidence="3 4">
    <name type="scientific">Bacterioplanoides pacificum</name>
    <dbReference type="NCBI Taxonomy" id="1171596"/>
    <lineage>
        <taxon>Bacteria</taxon>
        <taxon>Pseudomonadati</taxon>
        <taxon>Pseudomonadota</taxon>
        <taxon>Gammaproteobacteria</taxon>
        <taxon>Oceanospirillales</taxon>
        <taxon>Oceanospirillaceae</taxon>
        <taxon>Bacterioplanoides</taxon>
    </lineage>
</organism>
<comment type="caution">
    <text evidence="3">The sequence shown here is derived from an EMBL/GenBank/DDBJ whole genome shotgun (WGS) entry which is preliminary data.</text>
</comment>
<feature type="coiled-coil region" evidence="2">
    <location>
        <begin position="49"/>
        <end position="76"/>
    </location>
</feature>
<protein>
    <submittedName>
        <fullName evidence="3">PspA/IM30 family protein</fullName>
    </submittedName>
</protein>
<dbReference type="Proteomes" id="UP001595722">
    <property type="component" value="Unassembled WGS sequence"/>
</dbReference>
<evidence type="ECO:0000256" key="2">
    <source>
        <dbReference type="SAM" id="Coils"/>
    </source>
</evidence>